<protein>
    <submittedName>
        <fullName evidence="2">Uncharacterized protein</fullName>
    </submittedName>
</protein>
<accession>A0A3S5BL21</accession>
<keyword evidence="3" id="KW-1185">Reference proteome</keyword>
<feature type="region of interest" description="Disordered" evidence="1">
    <location>
        <begin position="1"/>
        <end position="43"/>
    </location>
</feature>
<evidence type="ECO:0000313" key="3">
    <source>
        <dbReference type="Proteomes" id="UP000784294"/>
    </source>
</evidence>
<reference evidence="2" key="1">
    <citation type="submission" date="2018-11" db="EMBL/GenBank/DDBJ databases">
        <authorList>
            <consortium name="Pathogen Informatics"/>
        </authorList>
    </citation>
    <scope>NUCLEOTIDE SEQUENCE</scope>
</reference>
<sequence>MPANWTAGSACRRKAPAPAPPPSDLLTTNVSSQPEISISTSSGTLQSITSLMTGSGPLAEAKAVGAKIPSFVEPTSR</sequence>
<evidence type="ECO:0000256" key="1">
    <source>
        <dbReference type="SAM" id="MobiDB-lite"/>
    </source>
</evidence>
<comment type="caution">
    <text evidence="2">The sequence shown here is derived from an EMBL/GenBank/DDBJ whole genome shotgun (WGS) entry which is preliminary data.</text>
</comment>
<dbReference type="Proteomes" id="UP000784294">
    <property type="component" value="Unassembled WGS sequence"/>
</dbReference>
<name>A0A3S5BL21_9PLAT</name>
<organism evidence="2 3">
    <name type="scientific">Protopolystoma xenopodis</name>
    <dbReference type="NCBI Taxonomy" id="117903"/>
    <lineage>
        <taxon>Eukaryota</taxon>
        <taxon>Metazoa</taxon>
        <taxon>Spiralia</taxon>
        <taxon>Lophotrochozoa</taxon>
        <taxon>Platyhelminthes</taxon>
        <taxon>Monogenea</taxon>
        <taxon>Polyopisthocotylea</taxon>
        <taxon>Polystomatidea</taxon>
        <taxon>Polystomatidae</taxon>
        <taxon>Protopolystoma</taxon>
    </lineage>
</organism>
<dbReference type="AlphaFoldDB" id="A0A3S5BL21"/>
<proteinExistence type="predicted"/>
<gene>
    <name evidence="2" type="ORF">PXEA_LOCUS21807</name>
</gene>
<evidence type="ECO:0000313" key="2">
    <source>
        <dbReference type="EMBL" id="VEL28367.1"/>
    </source>
</evidence>
<dbReference type="EMBL" id="CAAALY010094557">
    <property type="protein sequence ID" value="VEL28367.1"/>
    <property type="molecule type" value="Genomic_DNA"/>
</dbReference>
<feature type="compositionally biased region" description="Low complexity" evidence="1">
    <location>
        <begin position="31"/>
        <end position="42"/>
    </location>
</feature>